<dbReference type="EMBL" id="BAAAHK010000008">
    <property type="protein sequence ID" value="GAA0944433.1"/>
    <property type="molecule type" value="Genomic_DNA"/>
</dbReference>
<evidence type="ECO:0000256" key="2">
    <source>
        <dbReference type="ARBA" id="ARBA00022679"/>
    </source>
</evidence>
<evidence type="ECO:0000259" key="3">
    <source>
        <dbReference type="Pfam" id="PF01648"/>
    </source>
</evidence>
<gene>
    <name evidence="4" type="ORF">GCM10009554_38560</name>
</gene>
<dbReference type="InterPro" id="IPR008278">
    <property type="entry name" value="4-PPantetheinyl_Trfase_dom"/>
</dbReference>
<sequence>MTVEIWWGRTADARPGLVAELNAAERDRMAAYARDEDKSRFVVGATIVRRVLAGKLGRSPADVVIDRTCPDCGRQHGKVVADGMQISVSHSGDRIVVAFHPVAAVGVDVELINPSIDTASLATVSLSDLEADELAAFPADARARAFTQYWTRKEAVVKATGDGIAADLRKVVVSAPDQPAALREWAGYDGPVRLVDLPAGVEYAAALAMLSDEDLEVRSFDAAPLLRS</sequence>
<dbReference type="Pfam" id="PF01648">
    <property type="entry name" value="ACPS"/>
    <property type="match status" value="1"/>
</dbReference>
<keyword evidence="5" id="KW-1185">Reference proteome</keyword>
<protein>
    <submittedName>
        <fullName evidence="4">4'-phosphopantetheinyl transferase superfamily protein</fullName>
    </submittedName>
</protein>
<comment type="caution">
    <text evidence="4">The sequence shown here is derived from an EMBL/GenBank/DDBJ whole genome shotgun (WGS) entry which is preliminary data.</text>
</comment>
<reference evidence="5" key="1">
    <citation type="journal article" date="2019" name="Int. J. Syst. Evol. Microbiol.">
        <title>The Global Catalogue of Microorganisms (GCM) 10K type strain sequencing project: providing services to taxonomists for standard genome sequencing and annotation.</title>
        <authorList>
            <consortium name="The Broad Institute Genomics Platform"/>
            <consortium name="The Broad Institute Genome Sequencing Center for Infectious Disease"/>
            <person name="Wu L."/>
            <person name="Ma J."/>
        </authorList>
    </citation>
    <scope>NUCLEOTIDE SEQUENCE [LARGE SCALE GENOMIC DNA]</scope>
    <source>
        <strain evidence="5">JCM 10977</strain>
    </source>
</reference>
<dbReference type="PANTHER" id="PTHR12215:SF10">
    <property type="entry name" value="L-AMINOADIPATE-SEMIALDEHYDE DEHYDROGENASE-PHOSPHOPANTETHEINYL TRANSFERASE"/>
    <property type="match status" value="1"/>
</dbReference>
<comment type="similarity">
    <text evidence="1">Belongs to the P-Pant transferase superfamily. Gsp/Sfp/HetI/AcpT family.</text>
</comment>
<keyword evidence="2 4" id="KW-0808">Transferase</keyword>
<dbReference type="Proteomes" id="UP001500542">
    <property type="component" value="Unassembled WGS sequence"/>
</dbReference>
<dbReference type="Gene3D" id="3.90.470.20">
    <property type="entry name" value="4'-phosphopantetheinyl transferase domain"/>
    <property type="match status" value="2"/>
</dbReference>
<evidence type="ECO:0000313" key="4">
    <source>
        <dbReference type="EMBL" id="GAA0944433.1"/>
    </source>
</evidence>
<dbReference type="PANTHER" id="PTHR12215">
    <property type="entry name" value="PHOSPHOPANTETHEINE TRANSFERASE"/>
    <property type="match status" value="1"/>
</dbReference>
<proteinExistence type="inferred from homology"/>
<organism evidence="4 5">
    <name type="scientific">Kribbella koreensis</name>
    <dbReference type="NCBI Taxonomy" id="57909"/>
    <lineage>
        <taxon>Bacteria</taxon>
        <taxon>Bacillati</taxon>
        <taxon>Actinomycetota</taxon>
        <taxon>Actinomycetes</taxon>
        <taxon>Propionibacteriales</taxon>
        <taxon>Kribbellaceae</taxon>
        <taxon>Kribbella</taxon>
    </lineage>
</organism>
<dbReference type="RefSeq" id="WP_343971529.1">
    <property type="nucleotide sequence ID" value="NZ_BAAAHK010000008.1"/>
</dbReference>
<dbReference type="InterPro" id="IPR037143">
    <property type="entry name" value="4-PPantetheinyl_Trfase_dom_sf"/>
</dbReference>
<name>A0ABP4B197_9ACTN</name>
<feature type="domain" description="4'-phosphopantetheinyl transferase" evidence="3">
    <location>
        <begin position="104"/>
        <end position="191"/>
    </location>
</feature>
<dbReference type="GO" id="GO:0016740">
    <property type="term" value="F:transferase activity"/>
    <property type="evidence" value="ECO:0007669"/>
    <property type="project" value="UniProtKB-KW"/>
</dbReference>
<dbReference type="InterPro" id="IPR050559">
    <property type="entry name" value="P-Pant_transferase_sf"/>
</dbReference>
<dbReference type="SUPFAM" id="SSF56214">
    <property type="entry name" value="4'-phosphopantetheinyl transferase"/>
    <property type="match status" value="2"/>
</dbReference>
<evidence type="ECO:0000256" key="1">
    <source>
        <dbReference type="ARBA" id="ARBA00010990"/>
    </source>
</evidence>
<accession>A0ABP4B197</accession>
<evidence type="ECO:0000313" key="5">
    <source>
        <dbReference type="Proteomes" id="UP001500542"/>
    </source>
</evidence>